<evidence type="ECO:0000256" key="3">
    <source>
        <dbReference type="ARBA" id="ARBA00022729"/>
    </source>
</evidence>
<evidence type="ECO:0000256" key="4">
    <source>
        <dbReference type="ARBA" id="ARBA00023136"/>
    </source>
</evidence>
<dbReference type="EMBL" id="JACHOC010000001">
    <property type="protein sequence ID" value="MBB4620728.1"/>
    <property type="molecule type" value="Genomic_DNA"/>
</dbReference>
<dbReference type="InterPro" id="IPR011990">
    <property type="entry name" value="TPR-like_helical_dom_sf"/>
</dbReference>
<evidence type="ECO:0000313" key="9">
    <source>
        <dbReference type="Proteomes" id="UP000533637"/>
    </source>
</evidence>
<keyword evidence="4" id="KW-0472">Membrane</keyword>
<dbReference type="InterPro" id="IPR012944">
    <property type="entry name" value="SusD_RagB_dom"/>
</dbReference>
<evidence type="ECO:0000259" key="7">
    <source>
        <dbReference type="Pfam" id="PF14322"/>
    </source>
</evidence>
<dbReference type="PROSITE" id="PS51257">
    <property type="entry name" value="PROKAR_LIPOPROTEIN"/>
    <property type="match status" value="1"/>
</dbReference>
<keyword evidence="5" id="KW-0998">Cell outer membrane</keyword>
<dbReference type="Proteomes" id="UP000533637">
    <property type="component" value="Unassembled WGS sequence"/>
</dbReference>
<sequence>MKNTYIIVTLLFWGLVSCNDSFLDRGPKDQLTDESYWSTVEDVEMYTTSVYTYLLDPVNYILMTDGYTDNAVPVHIYDAQGAISSGTATSTTRYFGETWKNQFQGIRRCNVFLENIERVDMNENRKQIFIGEVKFLRAFFYTTLVRLFGGVPILTKPLELNEAIPARDSEQDVYNFIVKDLDEAAQLLPLKRTEQTEIGRATKGAALSLKTCISTYFNKYDVAARTAKEVMDLGVYGLFDNYEKLFLPEDENNQEVIFDHQYLENAKDFTEGSLIDQAFGPQTSSGWEALSPTQDLVDDYLCTDGKPIGESPLYNPMKPYENRDPRLAYTVLWEDAIFVGKPYKPMTGSANATRTGYNFRKYINPKNDGCTKPGWTNFIYMRYAEILLSYAEAQNEISGPDQSVYDAVNQIRQRPSVDMPPLTRGLTKEQMREVIRHEKRIEFAFEGIRLLDTRHWRITEDVVKKPVYGAMKDGKHIFVEQRNFNPEKDYLWAIPLTEINLSKGALVQNPGY</sequence>
<keyword evidence="9" id="KW-1185">Reference proteome</keyword>
<proteinExistence type="inferred from homology"/>
<comment type="caution">
    <text evidence="8">The sequence shown here is derived from an EMBL/GenBank/DDBJ whole genome shotgun (WGS) entry which is preliminary data.</text>
</comment>
<gene>
    <name evidence="8" type="ORF">GGQ57_000602</name>
</gene>
<organism evidence="8 9">
    <name type="scientific">Parabacteroides faecis</name>
    <dbReference type="NCBI Taxonomy" id="1217282"/>
    <lineage>
        <taxon>Bacteria</taxon>
        <taxon>Pseudomonadati</taxon>
        <taxon>Bacteroidota</taxon>
        <taxon>Bacteroidia</taxon>
        <taxon>Bacteroidales</taxon>
        <taxon>Tannerellaceae</taxon>
        <taxon>Parabacteroides</taxon>
    </lineage>
</organism>
<dbReference type="RefSeq" id="WP_183668846.1">
    <property type="nucleotide sequence ID" value="NZ_BMPB01000004.1"/>
</dbReference>
<keyword evidence="3" id="KW-0732">Signal</keyword>
<evidence type="ECO:0008006" key="10">
    <source>
        <dbReference type="Google" id="ProtNLM"/>
    </source>
</evidence>
<comment type="similarity">
    <text evidence="2">Belongs to the SusD family.</text>
</comment>
<evidence type="ECO:0000259" key="6">
    <source>
        <dbReference type="Pfam" id="PF07980"/>
    </source>
</evidence>
<dbReference type="InterPro" id="IPR033985">
    <property type="entry name" value="SusD-like_N"/>
</dbReference>
<accession>A0ABR6KIT6</accession>
<evidence type="ECO:0000256" key="5">
    <source>
        <dbReference type="ARBA" id="ARBA00023237"/>
    </source>
</evidence>
<dbReference type="SUPFAM" id="SSF48452">
    <property type="entry name" value="TPR-like"/>
    <property type="match status" value="1"/>
</dbReference>
<dbReference type="Gene3D" id="1.25.40.390">
    <property type="match status" value="1"/>
</dbReference>
<feature type="domain" description="RagB/SusD" evidence="6">
    <location>
        <begin position="254"/>
        <end position="512"/>
    </location>
</feature>
<evidence type="ECO:0000313" key="8">
    <source>
        <dbReference type="EMBL" id="MBB4620728.1"/>
    </source>
</evidence>
<dbReference type="Pfam" id="PF14322">
    <property type="entry name" value="SusD-like_3"/>
    <property type="match status" value="1"/>
</dbReference>
<dbReference type="Pfam" id="PF07980">
    <property type="entry name" value="SusD_RagB"/>
    <property type="match status" value="1"/>
</dbReference>
<protein>
    <recommendedName>
        <fullName evidence="10">RagB/SusD family nutrient uptake outer membrane protein</fullName>
    </recommendedName>
</protein>
<evidence type="ECO:0000256" key="2">
    <source>
        <dbReference type="ARBA" id="ARBA00006275"/>
    </source>
</evidence>
<dbReference type="CDD" id="cd08977">
    <property type="entry name" value="SusD"/>
    <property type="match status" value="1"/>
</dbReference>
<feature type="domain" description="SusD-like N-terminal" evidence="7">
    <location>
        <begin position="22"/>
        <end position="209"/>
    </location>
</feature>
<name>A0ABR6KIT6_9BACT</name>
<reference evidence="8 9" key="1">
    <citation type="submission" date="2020-08" db="EMBL/GenBank/DDBJ databases">
        <title>Genomic Encyclopedia of Type Strains, Phase IV (KMG-IV): sequencing the most valuable type-strain genomes for metagenomic binning, comparative biology and taxonomic classification.</title>
        <authorList>
            <person name="Goeker M."/>
        </authorList>
    </citation>
    <scope>NUCLEOTIDE SEQUENCE [LARGE SCALE GENOMIC DNA]</scope>
    <source>
        <strain evidence="8 9">DSM 102983</strain>
    </source>
</reference>
<comment type="subcellular location">
    <subcellularLocation>
        <location evidence="1">Cell outer membrane</location>
    </subcellularLocation>
</comment>
<evidence type="ECO:0000256" key="1">
    <source>
        <dbReference type="ARBA" id="ARBA00004442"/>
    </source>
</evidence>